<organism evidence="2 3">
    <name type="scientific">Lunasporangiospora selenospora</name>
    <dbReference type="NCBI Taxonomy" id="979761"/>
    <lineage>
        <taxon>Eukaryota</taxon>
        <taxon>Fungi</taxon>
        <taxon>Fungi incertae sedis</taxon>
        <taxon>Mucoromycota</taxon>
        <taxon>Mortierellomycotina</taxon>
        <taxon>Mortierellomycetes</taxon>
        <taxon>Mortierellales</taxon>
        <taxon>Mortierellaceae</taxon>
        <taxon>Lunasporangiospora</taxon>
    </lineage>
</organism>
<dbReference type="EMBL" id="JAABOA010000078">
    <property type="protein sequence ID" value="KAF9586059.1"/>
    <property type="molecule type" value="Genomic_DNA"/>
</dbReference>
<gene>
    <name evidence="2" type="ORF">BGW38_010049</name>
</gene>
<dbReference type="AlphaFoldDB" id="A0A9P6KHU2"/>
<dbReference type="OrthoDB" id="2571149at2759"/>
<proteinExistence type="predicted"/>
<evidence type="ECO:0000256" key="1">
    <source>
        <dbReference type="SAM" id="MobiDB-lite"/>
    </source>
</evidence>
<keyword evidence="3" id="KW-1185">Reference proteome</keyword>
<reference evidence="2" key="1">
    <citation type="journal article" date="2020" name="Fungal Divers.">
        <title>Resolving the Mortierellaceae phylogeny through synthesis of multi-gene phylogenetics and phylogenomics.</title>
        <authorList>
            <person name="Vandepol N."/>
            <person name="Liber J."/>
            <person name="Desiro A."/>
            <person name="Na H."/>
            <person name="Kennedy M."/>
            <person name="Barry K."/>
            <person name="Grigoriev I.V."/>
            <person name="Miller A.N."/>
            <person name="O'Donnell K."/>
            <person name="Stajich J.E."/>
            <person name="Bonito G."/>
        </authorList>
    </citation>
    <scope>NUCLEOTIDE SEQUENCE</scope>
    <source>
        <strain evidence="2">KOD1015</strain>
    </source>
</reference>
<feature type="region of interest" description="Disordered" evidence="1">
    <location>
        <begin position="42"/>
        <end position="65"/>
    </location>
</feature>
<sequence>MSGRITGVKSVPFWKNPEHRVPTLGLYRDLLRICLRLPKTYNDQPGRRRRPIPGNGKGPPGSAAALPSIERPYLFQWIRDCFRTNRYCTSPRITAGYLLEAENAYKKLRLAKEGDEEIRNELKDMMNGRTGRLRDTIEHLRELIAWDPEEITQRSRFFRLKRAQECVWDTRTRASIAKDPDIYYRIPLKPSLFKFPKDLDYYPPSKYPNQLKNQLGKYKNSGGVFLTQVTTSEGSRFPRIRGGTQPTWLSMMLKHRVESSVRRVNEWKELEEYKAMMTVEEKMMNDLGVDDVGYVNTITEQLGRVKSAHAVRRGLPSRLDEIE</sequence>
<comment type="caution">
    <text evidence="2">The sequence shown here is derived from an EMBL/GenBank/DDBJ whole genome shotgun (WGS) entry which is preliminary data.</text>
</comment>
<protein>
    <submittedName>
        <fullName evidence="2">Uncharacterized protein</fullName>
    </submittedName>
</protein>
<accession>A0A9P6KHU2</accession>
<name>A0A9P6KHU2_9FUNG</name>
<dbReference type="Proteomes" id="UP000780801">
    <property type="component" value="Unassembled WGS sequence"/>
</dbReference>
<evidence type="ECO:0000313" key="2">
    <source>
        <dbReference type="EMBL" id="KAF9586059.1"/>
    </source>
</evidence>
<evidence type="ECO:0000313" key="3">
    <source>
        <dbReference type="Proteomes" id="UP000780801"/>
    </source>
</evidence>